<feature type="domain" description="Phosphoribulokinase/uridine kinase" evidence="19">
    <location>
        <begin position="101"/>
        <end position="287"/>
    </location>
</feature>
<dbReference type="AlphaFoldDB" id="A0A384BW51"/>
<dbReference type="FunFam" id="3.40.50.2020:FF:000010">
    <property type="entry name" value="Uridine-cytidine kinase"/>
    <property type="match status" value="1"/>
</dbReference>
<evidence type="ECO:0000256" key="8">
    <source>
        <dbReference type="ARBA" id="ARBA00022741"/>
    </source>
</evidence>
<keyword evidence="5" id="KW-0963">Cytoplasm</keyword>
<evidence type="ECO:0000256" key="9">
    <source>
        <dbReference type="ARBA" id="ARBA00022777"/>
    </source>
</evidence>
<dbReference type="CDD" id="cd02023">
    <property type="entry name" value="UMPK"/>
    <property type="match status" value="1"/>
</dbReference>
<evidence type="ECO:0000256" key="5">
    <source>
        <dbReference type="ARBA" id="ARBA00022490"/>
    </source>
</evidence>
<dbReference type="GeneID" id="103660528"/>
<keyword evidence="21" id="KW-1185">Reference proteome</keyword>
<comment type="pathway">
    <text evidence="17">Pyrimidine metabolism; CTP biosynthesis via salvage pathway; CTP from cytidine: step 1/3.</text>
</comment>
<dbReference type="InterPro" id="IPR006083">
    <property type="entry name" value="PRK/URK"/>
</dbReference>
<keyword evidence="12" id="KW-0539">Nucleus</keyword>
<dbReference type="NCBIfam" id="TIGR00235">
    <property type="entry name" value="udk"/>
    <property type="match status" value="1"/>
</dbReference>
<evidence type="ECO:0000256" key="15">
    <source>
        <dbReference type="ARBA" id="ARBA00056790"/>
    </source>
</evidence>
<dbReference type="FunFam" id="3.40.50.300:FF:000200">
    <property type="entry name" value="Uridine-cytidine kinase"/>
    <property type="match status" value="1"/>
</dbReference>
<dbReference type="PRINTS" id="PR00988">
    <property type="entry name" value="URIDINKINASE"/>
</dbReference>
<keyword evidence="10 17" id="KW-0067">ATP-binding</keyword>
<evidence type="ECO:0000256" key="2">
    <source>
        <dbReference type="ARBA" id="ARBA00004496"/>
    </source>
</evidence>
<dbReference type="RefSeq" id="XP_008686370.2">
    <property type="nucleotide sequence ID" value="XM_008688148.2"/>
</dbReference>
<dbReference type="UniPathway" id="UPA00579">
    <property type="reaction ID" value="UER00640"/>
</dbReference>
<comment type="similarity">
    <text evidence="4 17">Belongs to the uridine kinase family.</text>
</comment>
<evidence type="ECO:0000313" key="21">
    <source>
        <dbReference type="Proteomes" id="UP000261680"/>
    </source>
</evidence>
<evidence type="ECO:0000256" key="11">
    <source>
        <dbReference type="ARBA" id="ARBA00022843"/>
    </source>
</evidence>
<dbReference type="PANTHER" id="PTHR10285">
    <property type="entry name" value="URIDINE KINASE"/>
    <property type="match status" value="1"/>
</dbReference>
<evidence type="ECO:0000256" key="14">
    <source>
        <dbReference type="ARBA" id="ARBA00048909"/>
    </source>
</evidence>
<dbReference type="STRING" id="29073.ENSUMAP00000030431"/>
<dbReference type="NCBIfam" id="NF004018">
    <property type="entry name" value="PRK05480.1"/>
    <property type="match status" value="1"/>
</dbReference>
<keyword evidence="7 17" id="KW-0808">Transferase</keyword>
<evidence type="ECO:0000313" key="22">
    <source>
        <dbReference type="RefSeq" id="XP_008686370.2"/>
    </source>
</evidence>
<dbReference type="Gene3D" id="3.40.50.2020">
    <property type="match status" value="1"/>
</dbReference>
<sequence length="549" mass="61263">MAAPPASADAPRLPPPPAAAGDGPDQPAERSETACEDRSNAESLDRLLPPVGTRRSPRRRTTSQCKSEPPLLRTSKRTIYTAGRPPWYNEHGTQSKEAFAIGLGGGSASGKTTVARMIIEALDVPWVVLLSMDSFYKVLTTQQQEQAAHNNFNFDHPDAFDFDLIVSTLKKLKQGKSVKVPVYDFTTHSRKKDWKTLYGANVIIFEGIMAFADKTLLELLDMKIFVDTDSDIRLVRRLRRDISERGRDIEGVIKQYNKFVKPAFDQYIQPTMRVADIVVPWGSGNTVAIDLIVQHMHSQLEERKLRWDMAALASAHQCHPLPRTLSVLKSTPQVRGMHTIIRDKETSRDEFIFYSKRLMRLLIEHALSFLPFQDCVVQTPQGQDYAGKCYAGKQITGVSILRAGETMEPALRAVCKDVRIGTILIQTNQLTGEPELHYLRLPKDISDDHVILMDCTVSTGAAAMMAVRVLLDHDVPEDKIFLLSLLMAEMGVHSVAYAFPRVRIITTAVDKRVNDLFRIIPGIGNFGDRYFGTDAAPDGSDEEEVACTS</sequence>
<keyword evidence="6" id="KW-0597">Phosphoprotein</keyword>
<accession>A0A384BW51</accession>
<evidence type="ECO:0000256" key="7">
    <source>
        <dbReference type="ARBA" id="ARBA00022679"/>
    </source>
</evidence>
<dbReference type="EC" id="2.7.1.48" evidence="17"/>
<evidence type="ECO:0000256" key="1">
    <source>
        <dbReference type="ARBA" id="ARBA00004123"/>
    </source>
</evidence>
<organism evidence="21 22">
    <name type="scientific">Ursus maritimus</name>
    <name type="common">Polar bear</name>
    <name type="synonym">Thalarctos maritimus</name>
    <dbReference type="NCBI Taxonomy" id="29073"/>
    <lineage>
        <taxon>Eukaryota</taxon>
        <taxon>Metazoa</taxon>
        <taxon>Chordata</taxon>
        <taxon>Craniata</taxon>
        <taxon>Vertebrata</taxon>
        <taxon>Euteleostomi</taxon>
        <taxon>Mammalia</taxon>
        <taxon>Eutheria</taxon>
        <taxon>Laurasiatheria</taxon>
        <taxon>Carnivora</taxon>
        <taxon>Caniformia</taxon>
        <taxon>Ursidae</taxon>
        <taxon>Ursus</taxon>
    </lineage>
</organism>
<comment type="catalytic activity">
    <reaction evidence="13 17">
        <text>cytidine + ATP = CMP + ADP + H(+)</text>
        <dbReference type="Rhea" id="RHEA:24674"/>
        <dbReference type="ChEBI" id="CHEBI:15378"/>
        <dbReference type="ChEBI" id="CHEBI:17562"/>
        <dbReference type="ChEBI" id="CHEBI:30616"/>
        <dbReference type="ChEBI" id="CHEBI:60377"/>
        <dbReference type="ChEBI" id="CHEBI:456216"/>
        <dbReference type="EC" id="2.7.1.48"/>
    </reaction>
</comment>
<evidence type="ECO:0000259" key="20">
    <source>
        <dbReference type="Pfam" id="PF14681"/>
    </source>
</evidence>
<dbReference type="InterPro" id="IPR027417">
    <property type="entry name" value="P-loop_NTPase"/>
</dbReference>
<dbReference type="GO" id="GO:0044211">
    <property type="term" value="P:CTP salvage"/>
    <property type="evidence" value="ECO:0007669"/>
    <property type="project" value="UniProtKB-UniPathway"/>
</dbReference>
<comment type="pathway">
    <text evidence="3 17">Pyrimidine metabolism; UMP biosynthesis via salvage pathway; UMP from uridine: step 1/1.</text>
</comment>
<feature type="compositionally biased region" description="Basic and acidic residues" evidence="18">
    <location>
        <begin position="27"/>
        <end position="45"/>
    </location>
</feature>
<reference evidence="22" key="1">
    <citation type="submission" date="2025-08" db="UniProtKB">
        <authorList>
            <consortium name="RefSeq"/>
        </authorList>
    </citation>
    <scope>IDENTIFICATION</scope>
    <source>
        <tissue evidence="22">Whole blood</tissue>
    </source>
</reference>
<evidence type="ECO:0000256" key="17">
    <source>
        <dbReference type="RuleBase" id="RU003825"/>
    </source>
</evidence>
<protein>
    <recommendedName>
        <fullName evidence="17">Uridine-cytidine kinase</fullName>
        <ecNumber evidence="17">2.7.1.48</ecNumber>
    </recommendedName>
</protein>
<proteinExistence type="inferred from homology"/>
<keyword evidence="9 17" id="KW-0418">Kinase</keyword>
<name>A0A384BW51_URSMA</name>
<keyword evidence="11" id="KW-0832">Ubl conjugation</keyword>
<evidence type="ECO:0000256" key="6">
    <source>
        <dbReference type="ARBA" id="ARBA00022553"/>
    </source>
</evidence>
<gene>
    <name evidence="22" type="primary">UCKL1</name>
</gene>
<dbReference type="GO" id="GO:0005524">
    <property type="term" value="F:ATP binding"/>
    <property type="evidence" value="ECO:0007669"/>
    <property type="project" value="UniProtKB-KW"/>
</dbReference>
<dbReference type="SUPFAM" id="SSF53271">
    <property type="entry name" value="PRTase-like"/>
    <property type="match status" value="1"/>
</dbReference>
<comment type="function">
    <text evidence="15">May contribute to UTP accumulation needed for blast transformation and proliferation.</text>
</comment>
<feature type="domain" description="Phosphoribosyltransferase" evidence="20">
    <location>
        <begin position="330"/>
        <end position="533"/>
    </location>
</feature>
<dbReference type="GO" id="GO:0044206">
    <property type="term" value="P:UMP salvage"/>
    <property type="evidence" value="ECO:0007669"/>
    <property type="project" value="UniProtKB-UniPathway"/>
</dbReference>
<dbReference type="Gene3D" id="3.40.50.300">
    <property type="entry name" value="P-loop containing nucleotide triphosphate hydrolases"/>
    <property type="match status" value="1"/>
</dbReference>
<dbReference type="GO" id="GO:0004849">
    <property type="term" value="F:uridine kinase activity"/>
    <property type="evidence" value="ECO:0007669"/>
    <property type="project" value="UniProtKB-EC"/>
</dbReference>
<keyword evidence="8 17" id="KW-0547">Nucleotide-binding</keyword>
<evidence type="ECO:0000256" key="12">
    <source>
        <dbReference type="ARBA" id="ARBA00023242"/>
    </source>
</evidence>
<evidence type="ECO:0000256" key="10">
    <source>
        <dbReference type="ARBA" id="ARBA00022840"/>
    </source>
</evidence>
<evidence type="ECO:0000256" key="18">
    <source>
        <dbReference type="SAM" id="MobiDB-lite"/>
    </source>
</evidence>
<dbReference type="CDD" id="cd06223">
    <property type="entry name" value="PRTases_typeI"/>
    <property type="match status" value="1"/>
</dbReference>
<feature type="region of interest" description="Disordered" evidence="18">
    <location>
        <begin position="1"/>
        <end position="77"/>
    </location>
</feature>
<dbReference type="GO" id="GO:0005737">
    <property type="term" value="C:cytoplasm"/>
    <property type="evidence" value="ECO:0007669"/>
    <property type="project" value="UniProtKB-SubCell"/>
</dbReference>
<dbReference type="CTD" id="54963"/>
<dbReference type="InterPro" id="IPR029057">
    <property type="entry name" value="PRTase-like"/>
</dbReference>
<comment type="catalytic activity">
    <reaction evidence="14 17">
        <text>uridine + ATP = UMP + ADP + H(+)</text>
        <dbReference type="Rhea" id="RHEA:16825"/>
        <dbReference type="ChEBI" id="CHEBI:15378"/>
        <dbReference type="ChEBI" id="CHEBI:16704"/>
        <dbReference type="ChEBI" id="CHEBI:30616"/>
        <dbReference type="ChEBI" id="CHEBI:57865"/>
        <dbReference type="ChEBI" id="CHEBI:456216"/>
        <dbReference type="EC" id="2.7.1.48"/>
    </reaction>
</comment>
<evidence type="ECO:0000256" key="13">
    <source>
        <dbReference type="ARBA" id="ARBA00047436"/>
    </source>
</evidence>
<evidence type="ECO:0000256" key="16">
    <source>
        <dbReference type="ARBA" id="ARBA00065923"/>
    </source>
</evidence>
<dbReference type="UniPathway" id="UPA00574">
    <property type="reaction ID" value="UER00637"/>
</dbReference>
<dbReference type="GO" id="GO:0005634">
    <property type="term" value="C:nucleus"/>
    <property type="evidence" value="ECO:0007669"/>
    <property type="project" value="UniProtKB-SubCell"/>
</dbReference>
<feature type="compositionally biased region" description="Low complexity" evidence="18">
    <location>
        <begin position="1"/>
        <end position="11"/>
    </location>
</feature>
<dbReference type="InterPro" id="IPR000764">
    <property type="entry name" value="Uridine_kinase-like"/>
</dbReference>
<dbReference type="Pfam" id="PF14681">
    <property type="entry name" value="UPRTase"/>
    <property type="match status" value="1"/>
</dbReference>
<dbReference type="Pfam" id="PF00485">
    <property type="entry name" value="PRK"/>
    <property type="match status" value="1"/>
</dbReference>
<dbReference type="Proteomes" id="UP000261680">
    <property type="component" value="Unplaced"/>
</dbReference>
<dbReference type="NCBIfam" id="NF001097">
    <property type="entry name" value="PRK00129.1"/>
    <property type="match status" value="1"/>
</dbReference>
<evidence type="ECO:0000259" key="19">
    <source>
        <dbReference type="Pfam" id="PF00485"/>
    </source>
</evidence>
<comment type="subcellular location">
    <subcellularLocation>
        <location evidence="2">Cytoplasm</location>
    </subcellularLocation>
    <subcellularLocation>
        <location evidence="1">Nucleus</location>
    </subcellularLocation>
</comment>
<comment type="subunit">
    <text evidence="16">Interacts with RNF19B.</text>
</comment>
<dbReference type="InterPro" id="IPR000836">
    <property type="entry name" value="PRTase_dom"/>
</dbReference>
<dbReference type="SUPFAM" id="SSF52540">
    <property type="entry name" value="P-loop containing nucleoside triphosphate hydrolases"/>
    <property type="match status" value="1"/>
</dbReference>
<evidence type="ECO:0000256" key="4">
    <source>
        <dbReference type="ARBA" id="ARBA00005408"/>
    </source>
</evidence>
<evidence type="ECO:0000256" key="3">
    <source>
        <dbReference type="ARBA" id="ARBA00004690"/>
    </source>
</evidence>